<keyword evidence="1" id="KW-0808">Transferase</keyword>
<proteinExistence type="predicted"/>
<comment type="caution">
    <text evidence="3">The sequence shown here is derived from an EMBL/GenBank/DDBJ whole genome shotgun (WGS) entry which is preliminary data.</text>
</comment>
<name>X1VXI0_9ZZZZ</name>
<evidence type="ECO:0000259" key="2">
    <source>
        <dbReference type="PROSITE" id="PS50991"/>
    </source>
</evidence>
<dbReference type="GO" id="GO:0046912">
    <property type="term" value="F:acyltransferase activity, acyl groups converted into alkyl on transfer"/>
    <property type="evidence" value="ECO:0007669"/>
    <property type="project" value="InterPro"/>
</dbReference>
<dbReference type="Pfam" id="PF00682">
    <property type="entry name" value="HMGL-like"/>
    <property type="match status" value="1"/>
</dbReference>
<dbReference type="InterPro" id="IPR054691">
    <property type="entry name" value="LeuA/HCS_post-cat"/>
</dbReference>
<dbReference type="Pfam" id="PF22617">
    <property type="entry name" value="HCS_D2"/>
    <property type="match status" value="1"/>
</dbReference>
<gene>
    <name evidence="3" type="ORF">S12H4_55912</name>
</gene>
<organism evidence="3">
    <name type="scientific">marine sediment metagenome</name>
    <dbReference type="NCBI Taxonomy" id="412755"/>
    <lineage>
        <taxon>unclassified sequences</taxon>
        <taxon>metagenomes</taxon>
        <taxon>ecological metagenomes</taxon>
    </lineage>
</organism>
<feature type="non-terminal residue" evidence="3">
    <location>
        <position position="1"/>
    </location>
</feature>
<reference evidence="3" key="1">
    <citation type="journal article" date="2014" name="Front. Microbiol.">
        <title>High frequency of phylogenetically diverse reductive dehalogenase-homologous genes in deep subseafloor sedimentary metagenomes.</title>
        <authorList>
            <person name="Kawai M."/>
            <person name="Futagami T."/>
            <person name="Toyoda A."/>
            <person name="Takaki Y."/>
            <person name="Nishi S."/>
            <person name="Hori S."/>
            <person name="Arai W."/>
            <person name="Tsubouchi T."/>
            <person name="Morono Y."/>
            <person name="Uchiyama I."/>
            <person name="Ito T."/>
            <person name="Fujiyama A."/>
            <person name="Inagaki F."/>
            <person name="Takami H."/>
        </authorList>
    </citation>
    <scope>NUCLEOTIDE SEQUENCE</scope>
    <source>
        <strain evidence="3">Expedition CK06-06</strain>
    </source>
</reference>
<dbReference type="AlphaFoldDB" id="X1VXI0"/>
<feature type="domain" description="Pyruvate carboxyltransferase" evidence="2">
    <location>
        <begin position="1"/>
        <end position="111"/>
    </location>
</feature>
<dbReference type="GO" id="GO:0019752">
    <property type="term" value="P:carboxylic acid metabolic process"/>
    <property type="evidence" value="ECO:0007669"/>
    <property type="project" value="InterPro"/>
</dbReference>
<accession>X1VXI0</accession>
<dbReference type="InterPro" id="IPR002034">
    <property type="entry name" value="AIPM/Hcit_synth_CS"/>
</dbReference>
<dbReference type="Gene3D" id="1.10.238.260">
    <property type="match status" value="1"/>
</dbReference>
<sequence>LDNLFAGIMKYSSPDSIGIVDTMGCALPEAIKYLVRKAKKLTGLPIEVHTHNDFGMGVATELAAVTAGAEVVHSCINGLGERTGNAALEELMMGLHVLLGMDTLYKFDKITKLAKLAEEISGIKIPRNKPVTGEGNFTRESGIGVDLVIKTPLAMFATDPKFTGREGKIVLGKKSGKLSVKYYLEKLGIKNVSEEQTMEIVKKVKKIGINKRALLNEE</sequence>
<protein>
    <recommendedName>
        <fullName evidence="2">Pyruvate carboxyltransferase domain-containing protein</fullName>
    </recommendedName>
</protein>
<dbReference type="PROSITE" id="PS50991">
    <property type="entry name" value="PYR_CT"/>
    <property type="match status" value="1"/>
</dbReference>
<dbReference type="EMBL" id="BARW01035922">
    <property type="protein sequence ID" value="GAJ23721.1"/>
    <property type="molecule type" value="Genomic_DNA"/>
</dbReference>
<evidence type="ECO:0000256" key="1">
    <source>
        <dbReference type="ARBA" id="ARBA00022679"/>
    </source>
</evidence>
<dbReference type="InterPro" id="IPR000891">
    <property type="entry name" value="PYR_CT"/>
</dbReference>
<dbReference type="Gene3D" id="3.20.20.70">
    <property type="entry name" value="Aldolase class I"/>
    <property type="match status" value="1"/>
</dbReference>
<dbReference type="CDD" id="cd03174">
    <property type="entry name" value="DRE_TIM_metallolyase"/>
    <property type="match status" value="1"/>
</dbReference>
<feature type="non-terminal residue" evidence="3">
    <location>
        <position position="218"/>
    </location>
</feature>
<dbReference type="PANTHER" id="PTHR42880">
    <property type="entry name" value="HOMOCITRATE SYNTHASE"/>
    <property type="match status" value="1"/>
</dbReference>
<dbReference type="InterPro" id="IPR013785">
    <property type="entry name" value="Aldolase_TIM"/>
</dbReference>
<dbReference type="SUPFAM" id="SSF51569">
    <property type="entry name" value="Aldolase"/>
    <property type="match status" value="1"/>
</dbReference>
<dbReference type="PANTHER" id="PTHR42880:SF1">
    <property type="entry name" value="ISOPROPYLMALATE_HOMOCITRATE_CITRAMALATE SYNTHASE FAMILY PROTEIN"/>
    <property type="match status" value="1"/>
</dbReference>
<dbReference type="PROSITE" id="PS00816">
    <property type="entry name" value="AIPM_HOMOCIT_SYNTH_2"/>
    <property type="match status" value="1"/>
</dbReference>
<evidence type="ECO:0000313" key="3">
    <source>
        <dbReference type="EMBL" id="GAJ23721.1"/>
    </source>
</evidence>